<sequence>MMLRSSSYSTYITASPSFTVEADSDIGNGQMSTYLSACGRVNLLGDALLLPRRVSARSRRSDLRTFSSPDSNGGDSYLDMWRKAVDRQRKFQEFLNISGGGGHEASQSAEESKKSLERKTELFNQILDVPKEERDRTQRLQIIDRAAAAIAAARTFLRESPPAMPSSDEPQGLKSEESFARDEVVREIVVSVPQKQGNTRHATPGPDFWSWSPPQDTESQPSENASSLQSARPSSRLASHSINIKDHSTDLLSLPFESAMFKQQHVPLLPPLQSALEIARQETDSPVSERTIASNEDTLGVVFSRNAEEAAEAIGKSNEGSFHGVNPNGSKWWRHSGVEQRPDGVSCKWTLIRGVSADGTIEWQDKFWEASGRFNYKELGSEKSGRDADGNVWREYWRESMWQDLPSGLTHIEKTADKWGKNGKSDEWQEKWWEHYDDSGQTEKWAHKWCCIDPKVPLEAGHAHIWHERWGEKYDGHGGSMKYTDKWAERSEGHGWSKWGDKWDEHFDPNHHGVKQGETWWEGQHGDRWNRTWGERHDGSGWVHKYGKSSSGEHWDTRVEQDTWYERYPHFGFQHCFENSSQLRDVGETPQAA</sequence>
<dbReference type="Proteomes" id="UP000639772">
    <property type="component" value="Chromosome 3"/>
</dbReference>
<evidence type="ECO:0000313" key="8">
    <source>
        <dbReference type="Proteomes" id="UP000639772"/>
    </source>
</evidence>
<keyword evidence="3" id="KW-0934">Plastid</keyword>
<comment type="subcellular location">
    <subcellularLocation>
        <location evidence="1">Plastid</location>
        <location evidence="1">Chloroplast stroma</location>
    </subcellularLocation>
</comment>
<comment type="similarity">
    <text evidence="5">Belongs to the ESV1 family.</text>
</comment>
<dbReference type="EMBL" id="JADCNM010000003">
    <property type="protein sequence ID" value="KAG0490979.1"/>
    <property type="molecule type" value="Genomic_DNA"/>
</dbReference>
<dbReference type="GO" id="GO:2001070">
    <property type="term" value="F:starch binding"/>
    <property type="evidence" value="ECO:0007669"/>
    <property type="project" value="TreeGrafter"/>
</dbReference>
<name>A0A835RKZ8_VANPL</name>
<comment type="caution">
    <text evidence="7">The sequence shown here is derived from an EMBL/GenBank/DDBJ whole genome shotgun (WGS) entry which is preliminary data.</text>
</comment>
<dbReference type="AlphaFoldDB" id="A0A835RKZ8"/>
<feature type="region of interest" description="Disordered" evidence="6">
    <location>
        <begin position="158"/>
        <end position="178"/>
    </location>
</feature>
<feature type="region of interest" description="Disordered" evidence="6">
    <location>
        <begin position="190"/>
        <end position="240"/>
    </location>
</feature>
<evidence type="ECO:0000256" key="2">
    <source>
        <dbReference type="ARBA" id="ARBA00022528"/>
    </source>
</evidence>
<organism evidence="7 8">
    <name type="scientific">Vanilla planifolia</name>
    <name type="common">Vanilla</name>
    <dbReference type="NCBI Taxonomy" id="51239"/>
    <lineage>
        <taxon>Eukaryota</taxon>
        <taxon>Viridiplantae</taxon>
        <taxon>Streptophyta</taxon>
        <taxon>Embryophyta</taxon>
        <taxon>Tracheophyta</taxon>
        <taxon>Spermatophyta</taxon>
        <taxon>Magnoliopsida</taxon>
        <taxon>Liliopsida</taxon>
        <taxon>Asparagales</taxon>
        <taxon>Orchidaceae</taxon>
        <taxon>Vanilloideae</taxon>
        <taxon>Vanilleae</taxon>
        <taxon>Vanilla</taxon>
    </lineage>
</organism>
<feature type="compositionally biased region" description="Polar residues" evidence="6">
    <location>
        <begin position="212"/>
        <end position="240"/>
    </location>
</feature>
<evidence type="ECO:0000313" key="7">
    <source>
        <dbReference type="EMBL" id="KAG0490979.1"/>
    </source>
</evidence>
<dbReference type="GO" id="GO:0005982">
    <property type="term" value="P:starch metabolic process"/>
    <property type="evidence" value="ECO:0007669"/>
    <property type="project" value="TreeGrafter"/>
</dbReference>
<gene>
    <name evidence="7" type="ORF">HPP92_007842</name>
</gene>
<proteinExistence type="inferred from homology"/>
<dbReference type="GO" id="GO:0043036">
    <property type="term" value="C:starch grain"/>
    <property type="evidence" value="ECO:0007669"/>
    <property type="project" value="TreeGrafter"/>
</dbReference>
<dbReference type="GO" id="GO:2000904">
    <property type="term" value="P:regulation of starch metabolic process"/>
    <property type="evidence" value="ECO:0007669"/>
    <property type="project" value="TreeGrafter"/>
</dbReference>
<evidence type="ECO:0000256" key="5">
    <source>
        <dbReference type="ARBA" id="ARBA00038237"/>
    </source>
</evidence>
<evidence type="ECO:0000256" key="6">
    <source>
        <dbReference type="SAM" id="MobiDB-lite"/>
    </source>
</evidence>
<keyword evidence="4" id="KW-0809">Transit peptide</keyword>
<dbReference type="PANTHER" id="PTHR34113:SF2">
    <property type="entry name" value="PROTEIN LIKE EARLY STARVATION, CHLOROPLASTIC"/>
    <property type="match status" value="1"/>
</dbReference>
<dbReference type="InterPro" id="IPR052495">
    <property type="entry name" value="Alpha-glucan_binding_chloro"/>
</dbReference>
<dbReference type="PANTHER" id="PTHR34113">
    <property type="entry name" value="INACTIVE PURPLE ACID PHOSPHATASE-LIKE PROTEIN"/>
    <property type="match status" value="1"/>
</dbReference>
<evidence type="ECO:0000256" key="3">
    <source>
        <dbReference type="ARBA" id="ARBA00022640"/>
    </source>
</evidence>
<evidence type="ECO:0000256" key="1">
    <source>
        <dbReference type="ARBA" id="ARBA00004470"/>
    </source>
</evidence>
<dbReference type="GO" id="GO:0009570">
    <property type="term" value="C:chloroplast stroma"/>
    <property type="evidence" value="ECO:0007669"/>
    <property type="project" value="UniProtKB-SubCell"/>
</dbReference>
<feature type="region of interest" description="Disordered" evidence="6">
    <location>
        <begin position="97"/>
        <end position="116"/>
    </location>
</feature>
<accession>A0A835RKZ8</accession>
<keyword evidence="2" id="KW-0150">Chloroplast</keyword>
<evidence type="ECO:0000256" key="4">
    <source>
        <dbReference type="ARBA" id="ARBA00022946"/>
    </source>
</evidence>
<dbReference type="OrthoDB" id="343842at2759"/>
<protein>
    <submittedName>
        <fullName evidence="7">Uncharacterized protein</fullName>
    </submittedName>
</protein>
<reference evidence="7 8" key="1">
    <citation type="journal article" date="2020" name="Nat. Food">
        <title>A phased Vanilla planifolia genome enables genetic improvement of flavour and production.</title>
        <authorList>
            <person name="Hasing T."/>
            <person name="Tang H."/>
            <person name="Brym M."/>
            <person name="Khazi F."/>
            <person name="Huang T."/>
            <person name="Chambers A.H."/>
        </authorList>
    </citation>
    <scope>NUCLEOTIDE SEQUENCE [LARGE SCALE GENOMIC DNA]</scope>
    <source>
        <tissue evidence="7">Leaf</tissue>
    </source>
</reference>